<dbReference type="KEGG" id="vg:65067678"/>
<name>A0A345GTU9_9CAUD</name>
<dbReference type="Gene3D" id="1.10.260.40">
    <property type="entry name" value="lambda repressor-like DNA-binding domains"/>
    <property type="match status" value="1"/>
</dbReference>
<dbReference type="GO" id="GO:0003677">
    <property type="term" value="F:DNA binding"/>
    <property type="evidence" value="ECO:0007669"/>
    <property type="project" value="InterPro"/>
</dbReference>
<feature type="domain" description="HTH cro/C1-type" evidence="1">
    <location>
        <begin position="6"/>
        <end position="58"/>
    </location>
</feature>
<dbReference type="GeneID" id="65067678"/>
<evidence type="ECO:0000259" key="1">
    <source>
        <dbReference type="PROSITE" id="PS50943"/>
    </source>
</evidence>
<proteinExistence type="predicted"/>
<dbReference type="InterPro" id="IPR010982">
    <property type="entry name" value="Lambda_DNA-bd_dom_sf"/>
</dbReference>
<dbReference type="Proteomes" id="UP000259464">
    <property type="component" value="Segment"/>
</dbReference>
<dbReference type="Pfam" id="PF13560">
    <property type="entry name" value="HTH_31"/>
    <property type="match status" value="1"/>
</dbReference>
<dbReference type="InterPro" id="IPR001387">
    <property type="entry name" value="Cro/C1-type_HTH"/>
</dbReference>
<dbReference type="RefSeq" id="YP_010078750.1">
    <property type="nucleotide sequence ID" value="NC_054964.1"/>
</dbReference>
<accession>A0A345GTU9</accession>
<keyword evidence="3" id="KW-1185">Reference proteome</keyword>
<dbReference type="EMBL" id="MH638294">
    <property type="protein sequence ID" value="AXG67713.1"/>
    <property type="molecule type" value="Genomic_DNA"/>
</dbReference>
<sequence length="78" mass="8521">MTGFGMRLWRRRHGLTQARAAECLGLQTVTVSQYERGVRRVPHVVALLCGAYNVFAGMGISTETTLTALENASAENHS</sequence>
<dbReference type="CDD" id="cd00093">
    <property type="entry name" value="HTH_XRE"/>
    <property type="match status" value="1"/>
</dbReference>
<dbReference type="SUPFAM" id="SSF47413">
    <property type="entry name" value="lambda repressor-like DNA-binding domains"/>
    <property type="match status" value="1"/>
</dbReference>
<organism evidence="2 3">
    <name type="scientific">Ralstonia phage GP4</name>
    <dbReference type="NCBI Taxonomy" id="2282904"/>
    <lineage>
        <taxon>Viruses</taxon>
        <taxon>Duplodnaviria</taxon>
        <taxon>Heunggongvirae</taxon>
        <taxon>Uroviricota</taxon>
        <taxon>Caudoviricetes</taxon>
        <taxon>Gervaisevirus</taxon>
        <taxon>Gervaisevirus GP4</taxon>
    </lineage>
</organism>
<evidence type="ECO:0000313" key="3">
    <source>
        <dbReference type="Proteomes" id="UP000259464"/>
    </source>
</evidence>
<evidence type="ECO:0000313" key="2">
    <source>
        <dbReference type="EMBL" id="AXG67713.1"/>
    </source>
</evidence>
<reference evidence="2 3" key="1">
    <citation type="submission" date="2018-07" db="EMBL/GenBank/DDBJ databases">
        <title>Complete sequence of phage GP4.</title>
        <authorList>
            <person name="Wang R."/>
            <person name="Tong Y."/>
            <person name="Liu H."/>
        </authorList>
    </citation>
    <scope>NUCLEOTIDE SEQUENCE [LARGE SCALE GENOMIC DNA]</scope>
</reference>
<dbReference type="PROSITE" id="PS50943">
    <property type="entry name" value="HTH_CROC1"/>
    <property type="match status" value="1"/>
</dbReference>
<protein>
    <submittedName>
        <fullName evidence="2">Transcriptional regulator</fullName>
    </submittedName>
</protein>